<dbReference type="EMBL" id="QGQD01000078">
    <property type="protein sequence ID" value="TLC98991.1"/>
    <property type="molecule type" value="Genomic_DNA"/>
</dbReference>
<evidence type="ECO:0000256" key="1">
    <source>
        <dbReference type="ARBA" id="ARBA00004651"/>
    </source>
</evidence>
<dbReference type="PANTHER" id="PTHR43005">
    <property type="entry name" value="BLR7065 PROTEIN"/>
    <property type="match status" value="1"/>
</dbReference>
<gene>
    <name evidence="9" type="primary">ycjO_6</name>
    <name evidence="9" type="ORF">DSM106044_04136</name>
</gene>
<feature type="transmembrane region" description="Helical" evidence="7">
    <location>
        <begin position="179"/>
        <end position="212"/>
    </location>
</feature>
<keyword evidence="10" id="KW-1185">Reference proteome</keyword>
<dbReference type="InterPro" id="IPR000515">
    <property type="entry name" value="MetI-like"/>
</dbReference>
<keyword evidence="4 7" id="KW-0812">Transmembrane</keyword>
<dbReference type="CDD" id="cd06261">
    <property type="entry name" value="TM_PBP2"/>
    <property type="match status" value="1"/>
</dbReference>
<dbReference type="GO" id="GO:0005886">
    <property type="term" value="C:plasma membrane"/>
    <property type="evidence" value="ECO:0007669"/>
    <property type="project" value="UniProtKB-SubCell"/>
</dbReference>
<organism evidence="9 10">
    <name type="scientific">Robinsoniella peoriensis</name>
    <dbReference type="NCBI Taxonomy" id="180332"/>
    <lineage>
        <taxon>Bacteria</taxon>
        <taxon>Bacillati</taxon>
        <taxon>Bacillota</taxon>
        <taxon>Clostridia</taxon>
        <taxon>Lachnospirales</taxon>
        <taxon>Lachnospiraceae</taxon>
        <taxon>Robinsoniella</taxon>
    </lineage>
</organism>
<dbReference type="InterPro" id="IPR035906">
    <property type="entry name" value="MetI-like_sf"/>
</dbReference>
<comment type="similarity">
    <text evidence="7">Belongs to the binding-protein-dependent transport system permease family.</text>
</comment>
<name>A0A4U8Q2L8_9FIRM</name>
<accession>A0A4U8Q2L8</accession>
<feature type="transmembrane region" description="Helical" evidence="7">
    <location>
        <begin position="294"/>
        <end position="316"/>
    </location>
</feature>
<dbReference type="RefSeq" id="WP_243133079.1">
    <property type="nucleotide sequence ID" value="NZ_QGQD01000078.1"/>
</dbReference>
<dbReference type="PANTHER" id="PTHR43005:SF1">
    <property type="entry name" value="SPERMIDINE_PUTRESCINE TRANSPORT SYSTEM PERMEASE PROTEIN"/>
    <property type="match status" value="1"/>
</dbReference>
<comment type="caution">
    <text evidence="9">The sequence shown here is derived from an EMBL/GenBank/DDBJ whole genome shotgun (WGS) entry which is preliminary data.</text>
</comment>
<dbReference type="GO" id="GO:0055085">
    <property type="term" value="P:transmembrane transport"/>
    <property type="evidence" value="ECO:0007669"/>
    <property type="project" value="InterPro"/>
</dbReference>
<keyword evidence="6 7" id="KW-0472">Membrane</keyword>
<evidence type="ECO:0000313" key="10">
    <source>
        <dbReference type="Proteomes" id="UP000306509"/>
    </source>
</evidence>
<keyword evidence="5 7" id="KW-1133">Transmembrane helix</keyword>
<feature type="transmembrane region" description="Helical" evidence="7">
    <location>
        <begin position="6"/>
        <end position="22"/>
    </location>
</feature>
<comment type="subcellular location">
    <subcellularLocation>
        <location evidence="1 7">Cell membrane</location>
        <topology evidence="1 7">Multi-pass membrane protein</topology>
    </subcellularLocation>
</comment>
<evidence type="ECO:0000313" key="9">
    <source>
        <dbReference type="EMBL" id="TLC98991.1"/>
    </source>
</evidence>
<dbReference type="Gene3D" id="1.10.3720.10">
    <property type="entry name" value="MetI-like"/>
    <property type="match status" value="1"/>
</dbReference>
<feature type="transmembrane region" description="Helical" evidence="7">
    <location>
        <begin position="43"/>
        <end position="62"/>
    </location>
</feature>
<dbReference type="STRING" id="180332.GCA_000797495_05776"/>
<evidence type="ECO:0000256" key="3">
    <source>
        <dbReference type="ARBA" id="ARBA00022475"/>
    </source>
</evidence>
<evidence type="ECO:0000259" key="8">
    <source>
        <dbReference type="PROSITE" id="PS50928"/>
    </source>
</evidence>
<feature type="transmembrane region" description="Helical" evidence="7">
    <location>
        <begin position="138"/>
        <end position="159"/>
    </location>
</feature>
<dbReference type="Proteomes" id="UP000306509">
    <property type="component" value="Unassembled WGS sequence"/>
</dbReference>
<dbReference type="Pfam" id="PF00528">
    <property type="entry name" value="BPD_transp_1"/>
    <property type="match status" value="1"/>
</dbReference>
<keyword evidence="3" id="KW-1003">Cell membrane</keyword>
<evidence type="ECO:0000256" key="4">
    <source>
        <dbReference type="ARBA" id="ARBA00022692"/>
    </source>
</evidence>
<sequence>MGVLIAFLVIVVVVCGAIFWRMHVRSGQRVVIGNRTKSKMEPYLFILPVFVLLLVMFGYPLINSFIMAFQDYKLTGSGKAAFNGIENFKKLFDDTDTFMIVKNTLIYVLISVAGQFLLGMVLAMALKKQFRGRGLYQSIVFLPWAFSGFVIGLMFRWSFNGEYGVVNDILLNLGIIKEAIAWLGTPGVSLAVIIMAMIWMGIPFFAIMILAALQSIPADVYEAADVDGCGAIRKYFQITLPYIKPTIITTILLRTIWIFNSFDLVVIITNGGPANTSQTLPAYMYSKAFGTYDFGFAAAIGVLLMVVLGIFAVIFLRATNYNKAGDF</sequence>
<protein>
    <submittedName>
        <fullName evidence="9">Inner membrane ABC transporter permease protein YcjO</fullName>
    </submittedName>
</protein>
<dbReference type="AlphaFoldDB" id="A0A4U8Q2L8"/>
<evidence type="ECO:0000256" key="2">
    <source>
        <dbReference type="ARBA" id="ARBA00022448"/>
    </source>
</evidence>
<keyword evidence="2 7" id="KW-0813">Transport</keyword>
<feature type="transmembrane region" description="Helical" evidence="7">
    <location>
        <begin position="105"/>
        <end position="126"/>
    </location>
</feature>
<dbReference type="SUPFAM" id="SSF161098">
    <property type="entry name" value="MetI-like"/>
    <property type="match status" value="1"/>
</dbReference>
<evidence type="ECO:0000256" key="7">
    <source>
        <dbReference type="RuleBase" id="RU363032"/>
    </source>
</evidence>
<evidence type="ECO:0000256" key="5">
    <source>
        <dbReference type="ARBA" id="ARBA00022989"/>
    </source>
</evidence>
<feature type="transmembrane region" description="Helical" evidence="7">
    <location>
        <begin position="251"/>
        <end position="274"/>
    </location>
</feature>
<reference evidence="9 10" key="1">
    <citation type="journal article" date="2019" name="Anaerobe">
        <title>Detection of Robinsoniella peoriensis in multiple bone samples of a trauma patient.</title>
        <authorList>
            <person name="Schrottner P."/>
            <person name="Hartwich K."/>
            <person name="Bunk B."/>
            <person name="Schober I."/>
            <person name="Helbig S."/>
            <person name="Rudolph W.W."/>
            <person name="Gunzer F."/>
        </authorList>
    </citation>
    <scope>NUCLEOTIDE SEQUENCE [LARGE SCALE GENOMIC DNA]</scope>
    <source>
        <strain evidence="9 10">DSM 106044</strain>
    </source>
</reference>
<evidence type="ECO:0000256" key="6">
    <source>
        <dbReference type="ARBA" id="ARBA00023136"/>
    </source>
</evidence>
<dbReference type="PROSITE" id="PS50928">
    <property type="entry name" value="ABC_TM1"/>
    <property type="match status" value="1"/>
</dbReference>
<proteinExistence type="inferred from homology"/>
<feature type="domain" description="ABC transmembrane type-1" evidence="8">
    <location>
        <begin position="101"/>
        <end position="315"/>
    </location>
</feature>
<dbReference type="SUPFAM" id="SSF160964">
    <property type="entry name" value="MalF N-terminal region-like"/>
    <property type="match status" value="1"/>
</dbReference>